<evidence type="ECO:0000313" key="4">
    <source>
        <dbReference type="Proteomes" id="UP000334990"/>
    </source>
</evidence>
<feature type="domain" description="Methyltransferase" evidence="2">
    <location>
        <begin position="39"/>
        <end position="133"/>
    </location>
</feature>
<dbReference type="InterPro" id="IPR029063">
    <property type="entry name" value="SAM-dependent_MTases_sf"/>
</dbReference>
<dbReference type="Gene3D" id="3.40.50.150">
    <property type="entry name" value="Vaccinia Virus protein VP39"/>
    <property type="match status" value="1"/>
</dbReference>
<name>A0A5M3W202_9ACTN</name>
<comment type="caution">
    <text evidence="3">The sequence shown here is derived from an EMBL/GenBank/DDBJ whole genome shotgun (WGS) entry which is preliminary data.</text>
</comment>
<reference evidence="3 4" key="1">
    <citation type="submission" date="2019-10" db="EMBL/GenBank/DDBJ databases">
        <title>Whole genome shotgun sequence of Acrocarpospora corrugata NBRC 13972.</title>
        <authorList>
            <person name="Ichikawa N."/>
            <person name="Kimura A."/>
            <person name="Kitahashi Y."/>
            <person name="Komaki H."/>
            <person name="Oguchi A."/>
        </authorList>
    </citation>
    <scope>NUCLEOTIDE SEQUENCE [LARGE SCALE GENOMIC DNA]</scope>
    <source>
        <strain evidence="3 4">NBRC 13972</strain>
    </source>
</reference>
<dbReference type="RefSeq" id="WP_218034333.1">
    <property type="nucleotide sequence ID" value="NZ_BAAABN010000029.1"/>
</dbReference>
<dbReference type="InterPro" id="IPR041698">
    <property type="entry name" value="Methyltransf_25"/>
</dbReference>
<dbReference type="CDD" id="cd02440">
    <property type="entry name" value="AdoMet_MTases"/>
    <property type="match status" value="1"/>
</dbReference>
<evidence type="ECO:0000313" key="3">
    <source>
        <dbReference type="EMBL" id="GES01333.1"/>
    </source>
</evidence>
<dbReference type="EMBL" id="BLAD01000050">
    <property type="protein sequence ID" value="GES01333.1"/>
    <property type="molecule type" value="Genomic_DNA"/>
</dbReference>
<accession>A0A5M3W202</accession>
<keyword evidence="4" id="KW-1185">Reference proteome</keyword>
<proteinExistence type="predicted"/>
<dbReference type="AlphaFoldDB" id="A0A5M3W202"/>
<dbReference type="PANTHER" id="PTHR43861">
    <property type="entry name" value="TRANS-ACONITATE 2-METHYLTRANSFERASE-RELATED"/>
    <property type="match status" value="1"/>
</dbReference>
<evidence type="ECO:0000256" key="1">
    <source>
        <dbReference type="ARBA" id="ARBA00022679"/>
    </source>
</evidence>
<organism evidence="3 4">
    <name type="scientific">Acrocarpospora corrugata</name>
    <dbReference type="NCBI Taxonomy" id="35763"/>
    <lineage>
        <taxon>Bacteria</taxon>
        <taxon>Bacillati</taxon>
        <taxon>Actinomycetota</taxon>
        <taxon>Actinomycetes</taxon>
        <taxon>Streptosporangiales</taxon>
        <taxon>Streptosporangiaceae</taxon>
        <taxon>Acrocarpospora</taxon>
    </lineage>
</organism>
<dbReference type="PANTHER" id="PTHR43861:SF3">
    <property type="entry name" value="PUTATIVE (AFU_ORTHOLOGUE AFUA_2G14390)-RELATED"/>
    <property type="match status" value="1"/>
</dbReference>
<protein>
    <recommendedName>
        <fullName evidence="2">Methyltransferase domain-containing protein</fullName>
    </recommendedName>
</protein>
<dbReference type="GO" id="GO:0016740">
    <property type="term" value="F:transferase activity"/>
    <property type="evidence" value="ECO:0007669"/>
    <property type="project" value="UniProtKB-KW"/>
</dbReference>
<dbReference type="Pfam" id="PF13649">
    <property type="entry name" value="Methyltransf_25"/>
    <property type="match status" value="1"/>
</dbReference>
<dbReference type="SUPFAM" id="SSF53335">
    <property type="entry name" value="S-adenosyl-L-methionine-dependent methyltransferases"/>
    <property type="match status" value="1"/>
</dbReference>
<evidence type="ECO:0000259" key="2">
    <source>
        <dbReference type="Pfam" id="PF13649"/>
    </source>
</evidence>
<gene>
    <name evidence="3" type="ORF">Acor_33970</name>
</gene>
<keyword evidence="1" id="KW-0808">Transferase</keyword>
<sequence>MFDEQSWEERYRSHTAVWSGRPNPQLVAEASDLPVGTALDVGCGEGADALWLASRGWRVTAVDFSTTALGRAAAHAETFGADVAERLRWLHADVTTWADRHQFDLVSAHFMHLPTAPREALFARMAALVAPGGTLLIVGHHPSDMQTPMPRPQIPEMFFTAEEVATSLDPNQ</sequence>
<dbReference type="Proteomes" id="UP000334990">
    <property type="component" value="Unassembled WGS sequence"/>
</dbReference>